<dbReference type="OrthoDB" id="10072016at2759"/>
<dbReference type="AlphaFoldDB" id="A0A4C1ZW84"/>
<accession>A0A4C1ZW84</accession>
<reference evidence="1 2" key="1">
    <citation type="journal article" date="2019" name="Commun. Biol.">
        <title>The bagworm genome reveals a unique fibroin gene that provides high tensile strength.</title>
        <authorList>
            <person name="Kono N."/>
            <person name="Nakamura H."/>
            <person name="Ohtoshi R."/>
            <person name="Tomita M."/>
            <person name="Numata K."/>
            <person name="Arakawa K."/>
        </authorList>
    </citation>
    <scope>NUCLEOTIDE SEQUENCE [LARGE SCALE GENOMIC DNA]</scope>
</reference>
<protein>
    <submittedName>
        <fullName evidence="1">Uncharacterized protein</fullName>
    </submittedName>
</protein>
<gene>
    <name evidence="1" type="ORF">EVAR_22428_1</name>
</gene>
<dbReference type="EMBL" id="BGZK01002141">
    <property type="protein sequence ID" value="GBP91093.1"/>
    <property type="molecule type" value="Genomic_DNA"/>
</dbReference>
<name>A0A4C1ZW84_EUMVA</name>
<comment type="caution">
    <text evidence="1">The sequence shown here is derived from an EMBL/GenBank/DDBJ whole genome shotgun (WGS) entry which is preliminary data.</text>
</comment>
<proteinExistence type="predicted"/>
<keyword evidence="2" id="KW-1185">Reference proteome</keyword>
<evidence type="ECO:0000313" key="1">
    <source>
        <dbReference type="EMBL" id="GBP91093.1"/>
    </source>
</evidence>
<sequence length="98" mass="11567">MAPKISNKILNRKKLLLKQTEQKKVRIKKIQKNYTEDMLNLAVDLVKKKKQISTYDVEKQFGANKANCEHTLQFALLAPNEWTVDEEKQNYKMSNRRS</sequence>
<dbReference type="Proteomes" id="UP000299102">
    <property type="component" value="Unassembled WGS sequence"/>
</dbReference>
<evidence type="ECO:0000313" key="2">
    <source>
        <dbReference type="Proteomes" id="UP000299102"/>
    </source>
</evidence>
<organism evidence="1 2">
    <name type="scientific">Eumeta variegata</name>
    <name type="common">Bagworm moth</name>
    <name type="synonym">Eumeta japonica</name>
    <dbReference type="NCBI Taxonomy" id="151549"/>
    <lineage>
        <taxon>Eukaryota</taxon>
        <taxon>Metazoa</taxon>
        <taxon>Ecdysozoa</taxon>
        <taxon>Arthropoda</taxon>
        <taxon>Hexapoda</taxon>
        <taxon>Insecta</taxon>
        <taxon>Pterygota</taxon>
        <taxon>Neoptera</taxon>
        <taxon>Endopterygota</taxon>
        <taxon>Lepidoptera</taxon>
        <taxon>Glossata</taxon>
        <taxon>Ditrysia</taxon>
        <taxon>Tineoidea</taxon>
        <taxon>Psychidae</taxon>
        <taxon>Oiketicinae</taxon>
        <taxon>Eumeta</taxon>
    </lineage>
</organism>